<dbReference type="SUPFAM" id="SSF144052">
    <property type="entry name" value="Thermophilic metalloprotease-like"/>
    <property type="match status" value="1"/>
</dbReference>
<evidence type="ECO:0000256" key="1">
    <source>
        <dbReference type="ARBA" id="ARBA00001941"/>
    </source>
</evidence>
<evidence type="ECO:0000256" key="2">
    <source>
        <dbReference type="ARBA" id="ARBA00001946"/>
    </source>
</evidence>
<dbReference type="GO" id="GO:0004177">
    <property type="term" value="F:aminopeptidase activity"/>
    <property type="evidence" value="ECO:0007669"/>
    <property type="project" value="UniProtKB-KW"/>
</dbReference>
<keyword evidence="8" id="KW-0378">Hydrolase</keyword>
<evidence type="ECO:0000313" key="10">
    <source>
        <dbReference type="EMBL" id="TDQ36224.1"/>
    </source>
</evidence>
<dbReference type="PRINTS" id="PR00919">
    <property type="entry name" value="THERMOPTASE"/>
</dbReference>
<evidence type="ECO:0000313" key="11">
    <source>
        <dbReference type="Proteomes" id="UP000295632"/>
    </source>
</evidence>
<protein>
    <submittedName>
        <fullName evidence="10">Aminopeptidase II</fullName>
    </submittedName>
</protein>
<evidence type="ECO:0000256" key="4">
    <source>
        <dbReference type="ARBA" id="ARBA00008236"/>
    </source>
</evidence>
<dbReference type="OrthoDB" id="9803993at2"/>
<keyword evidence="7" id="KW-0479">Metal-binding</keyword>
<name>A0A4R6TZK0_9BACI</name>
<evidence type="ECO:0000256" key="8">
    <source>
        <dbReference type="ARBA" id="ARBA00022801"/>
    </source>
</evidence>
<comment type="similarity">
    <text evidence="4">Belongs to the peptidase M29 family.</text>
</comment>
<dbReference type="InterPro" id="IPR000787">
    <property type="entry name" value="Peptidase_M29"/>
</dbReference>
<comment type="caution">
    <text evidence="10">The sequence shown here is derived from an EMBL/GenBank/DDBJ whole genome shotgun (WGS) entry which is preliminary data.</text>
</comment>
<keyword evidence="9" id="KW-0482">Metalloprotease</keyword>
<comment type="cofactor">
    <cofactor evidence="2">
        <name>Mg(2+)</name>
        <dbReference type="ChEBI" id="CHEBI:18420"/>
    </cofactor>
</comment>
<dbReference type="GO" id="GO:0046872">
    <property type="term" value="F:metal ion binding"/>
    <property type="evidence" value="ECO:0007669"/>
    <property type="project" value="UniProtKB-KW"/>
</dbReference>
<evidence type="ECO:0000256" key="9">
    <source>
        <dbReference type="ARBA" id="ARBA00023049"/>
    </source>
</evidence>
<evidence type="ECO:0000256" key="6">
    <source>
        <dbReference type="ARBA" id="ARBA00022670"/>
    </source>
</evidence>
<dbReference type="Gene3D" id="3.40.1830.10">
    <property type="entry name" value="Thermophilic metalloprotease (M29)"/>
    <property type="match status" value="1"/>
</dbReference>
<dbReference type="Proteomes" id="UP000295632">
    <property type="component" value="Unassembled WGS sequence"/>
</dbReference>
<evidence type="ECO:0000256" key="3">
    <source>
        <dbReference type="ARBA" id="ARBA00001947"/>
    </source>
</evidence>
<evidence type="ECO:0000256" key="7">
    <source>
        <dbReference type="ARBA" id="ARBA00022723"/>
    </source>
</evidence>
<dbReference type="EMBL" id="SNYJ01000019">
    <property type="protein sequence ID" value="TDQ36224.1"/>
    <property type="molecule type" value="Genomic_DNA"/>
</dbReference>
<dbReference type="Pfam" id="PF02073">
    <property type="entry name" value="Peptidase_M29"/>
    <property type="match status" value="1"/>
</dbReference>
<comment type="cofactor">
    <cofactor evidence="1">
        <name>Co(2+)</name>
        <dbReference type="ChEBI" id="CHEBI:48828"/>
    </cofactor>
</comment>
<dbReference type="GO" id="GO:0006508">
    <property type="term" value="P:proteolysis"/>
    <property type="evidence" value="ECO:0007669"/>
    <property type="project" value="UniProtKB-KW"/>
</dbReference>
<organism evidence="10 11">
    <name type="scientific">Aureibacillus halotolerans</name>
    <dbReference type="NCBI Taxonomy" id="1508390"/>
    <lineage>
        <taxon>Bacteria</taxon>
        <taxon>Bacillati</taxon>
        <taxon>Bacillota</taxon>
        <taxon>Bacilli</taxon>
        <taxon>Bacillales</taxon>
        <taxon>Bacillaceae</taxon>
        <taxon>Aureibacillus</taxon>
    </lineage>
</organism>
<dbReference type="PANTHER" id="PTHR34448">
    <property type="entry name" value="AMINOPEPTIDASE"/>
    <property type="match status" value="1"/>
</dbReference>
<sequence>MYNHEKFIDNYADICVRKGVNIQPGQALVVNAPVESVDFVRLVAKKAYEAGAKDVHIRWTDDELTFLKMKHAPMEVLQTFEQWRSDEVVTKAKDGAAFLSIYATNPELLKDIDADRVAANNKTTAEGLMEFRKYVMSDQVAWSVVSVPTREWAKKVFPNEAGEWGAVDKLWKSILFTTRADQDNPVQAWEDHTATLYKARNYLNKKQYAKLVYSAPGTDLTIELVKNHVWMGGGRESASGTSFIPNIPTEEVFTMPKRDGVNGTVHSTKPFNYGGNLVEDFSLTFKDGQVVDYKAATGEDTLKLLLDMDEGARFLGEVALVPYSSPISQSDVIFFNTLYDENASCHLALGEAYPSNIENGTALSDEDKKAAGVNHSIVHEDFMIGSAELNIDGILEDGTSEPVFRNGDWAIRFDDQ</sequence>
<accession>A0A4R6TZK0</accession>
<gene>
    <name evidence="10" type="ORF">EV213_11913</name>
</gene>
<dbReference type="InterPro" id="IPR052170">
    <property type="entry name" value="M29_Exopeptidase"/>
</dbReference>
<dbReference type="RefSeq" id="WP_133581752.1">
    <property type="nucleotide sequence ID" value="NZ_SNYJ01000019.1"/>
</dbReference>
<proteinExistence type="inferred from homology"/>
<keyword evidence="6" id="KW-0645">Protease</keyword>
<dbReference type="InterPro" id="IPR035097">
    <property type="entry name" value="M29_N-terminal"/>
</dbReference>
<dbReference type="PANTHER" id="PTHR34448:SF3">
    <property type="entry name" value="AMINOPEPTIDASE AMPS"/>
    <property type="match status" value="1"/>
</dbReference>
<comment type="cofactor">
    <cofactor evidence="3">
        <name>Zn(2+)</name>
        <dbReference type="ChEBI" id="CHEBI:29105"/>
    </cofactor>
</comment>
<keyword evidence="11" id="KW-1185">Reference proteome</keyword>
<reference evidence="10 11" key="1">
    <citation type="submission" date="2019-03" db="EMBL/GenBank/DDBJ databases">
        <title>Genomic Encyclopedia of Type Strains, Phase IV (KMG-IV): sequencing the most valuable type-strain genomes for metagenomic binning, comparative biology and taxonomic classification.</title>
        <authorList>
            <person name="Goeker M."/>
        </authorList>
    </citation>
    <scope>NUCLEOTIDE SEQUENCE [LARGE SCALE GENOMIC DNA]</scope>
    <source>
        <strain evidence="10 11">DSM 28697</strain>
    </source>
</reference>
<dbReference type="AlphaFoldDB" id="A0A4R6TZK0"/>
<keyword evidence="5 10" id="KW-0031">Aminopeptidase</keyword>
<dbReference type="GO" id="GO:0008237">
    <property type="term" value="F:metallopeptidase activity"/>
    <property type="evidence" value="ECO:0007669"/>
    <property type="project" value="UniProtKB-KW"/>
</dbReference>
<evidence type="ECO:0000256" key="5">
    <source>
        <dbReference type="ARBA" id="ARBA00022438"/>
    </source>
</evidence>